<gene>
    <name evidence="1" type="ORF">OG994_01530</name>
</gene>
<name>A0ABZ1S8F5_9ACTN</name>
<accession>A0ABZ1S8F5</accession>
<dbReference type="Proteomes" id="UP001432190">
    <property type="component" value="Chromosome"/>
</dbReference>
<evidence type="ECO:0000313" key="2">
    <source>
        <dbReference type="Proteomes" id="UP001432190"/>
    </source>
</evidence>
<dbReference type="EMBL" id="CP108084">
    <property type="protein sequence ID" value="WUP50254.1"/>
    <property type="molecule type" value="Genomic_DNA"/>
</dbReference>
<sequence>MALVCTEVTEWIEEEVSKPVEEWDERQEKRCKDYPWYDPRGWVCWFVTVLVKVVRWVVVIVGKWVTRTVCTIVGVVVEAVVDIAAGLWDMVVGIVTLDWRRILDGFLRIVIGGVLGIIRLARVALLGDTIDYIIEEINKERLRRYVRGLLEAKYSGDTLSQIKEAIRLDHGAFGLRLHGTAYRTKLDSQTPSTREPGVPNLVILHEQGAINLRALCGFEFPEGYWNRKRYKTLKKETVVGGGGGGEFDNPISADELDTYLSSRGAEGPAFVVLAMRDGVRDSKLSVAREKGRELALMLDFDTEDREVTEAAHIVHTGVPVAQTRFLVDVFGRRDKGVDPDGATADLCHPVAVGVFRYTNTLRGLASNLHESRCGLDGKSASGVTFVDNLPDDIWKYVPIHELGHYFGLCHTDGVDRIMYSPKTNSWWRGWAIPRTLLNLWLQGEPTFTYGEAKATWDYVVAHFAPQCLGARPVVIEARPAAAGTGAADTVA</sequence>
<dbReference type="SUPFAM" id="SSF55486">
    <property type="entry name" value="Metalloproteases ('zincins'), catalytic domain"/>
    <property type="match status" value="1"/>
</dbReference>
<reference evidence="1" key="1">
    <citation type="submission" date="2022-10" db="EMBL/GenBank/DDBJ databases">
        <title>The complete genomes of actinobacterial strains from the NBC collection.</title>
        <authorList>
            <person name="Joergensen T.S."/>
            <person name="Alvarez Arevalo M."/>
            <person name="Sterndorff E.B."/>
            <person name="Faurdal D."/>
            <person name="Vuksanovic O."/>
            <person name="Mourched A.-S."/>
            <person name="Charusanti P."/>
            <person name="Shaw S."/>
            <person name="Blin K."/>
            <person name="Weber T."/>
        </authorList>
    </citation>
    <scope>NUCLEOTIDE SEQUENCE</scope>
    <source>
        <strain evidence="1">NBC_00256</strain>
    </source>
</reference>
<evidence type="ECO:0000313" key="1">
    <source>
        <dbReference type="EMBL" id="WUP50254.1"/>
    </source>
</evidence>
<protein>
    <submittedName>
        <fullName evidence="1">Uncharacterized protein</fullName>
    </submittedName>
</protein>
<dbReference type="RefSeq" id="WP_328851975.1">
    <property type="nucleotide sequence ID" value="NZ_CP108084.1"/>
</dbReference>
<dbReference type="InterPro" id="IPR024079">
    <property type="entry name" value="MetalloPept_cat_dom_sf"/>
</dbReference>
<proteinExistence type="predicted"/>
<keyword evidence="2" id="KW-1185">Reference proteome</keyword>
<dbReference type="Gene3D" id="3.40.390.10">
    <property type="entry name" value="Collagenase (Catalytic Domain)"/>
    <property type="match status" value="1"/>
</dbReference>
<organism evidence="1 2">
    <name type="scientific">Micromonospora globbae</name>
    <dbReference type="NCBI Taxonomy" id="1894969"/>
    <lineage>
        <taxon>Bacteria</taxon>
        <taxon>Bacillati</taxon>
        <taxon>Actinomycetota</taxon>
        <taxon>Actinomycetes</taxon>
        <taxon>Micromonosporales</taxon>
        <taxon>Micromonosporaceae</taxon>
        <taxon>Micromonospora</taxon>
    </lineage>
</organism>